<protein>
    <recommendedName>
        <fullName evidence="3">FBD domain-containing protein</fullName>
    </recommendedName>
</protein>
<accession>A0A2G5DFU3</accession>
<reference evidence="1 2" key="1">
    <citation type="submission" date="2017-09" db="EMBL/GenBank/DDBJ databases">
        <title>WGS assembly of Aquilegia coerulea Goldsmith.</title>
        <authorList>
            <person name="Hodges S."/>
            <person name="Kramer E."/>
            <person name="Nordborg M."/>
            <person name="Tomkins J."/>
            <person name="Borevitz J."/>
            <person name="Derieg N."/>
            <person name="Yan J."/>
            <person name="Mihaltcheva S."/>
            <person name="Hayes R.D."/>
            <person name="Rokhsar D."/>
        </authorList>
    </citation>
    <scope>NUCLEOTIDE SEQUENCE [LARGE SCALE GENOMIC DNA]</scope>
    <source>
        <strain evidence="2">cv. Goldsmith</strain>
    </source>
</reference>
<evidence type="ECO:0000313" key="2">
    <source>
        <dbReference type="Proteomes" id="UP000230069"/>
    </source>
</evidence>
<evidence type="ECO:0000313" key="1">
    <source>
        <dbReference type="EMBL" id="PIA42363.1"/>
    </source>
</evidence>
<organism evidence="1 2">
    <name type="scientific">Aquilegia coerulea</name>
    <name type="common">Rocky mountain columbine</name>
    <dbReference type="NCBI Taxonomy" id="218851"/>
    <lineage>
        <taxon>Eukaryota</taxon>
        <taxon>Viridiplantae</taxon>
        <taxon>Streptophyta</taxon>
        <taxon>Embryophyta</taxon>
        <taxon>Tracheophyta</taxon>
        <taxon>Spermatophyta</taxon>
        <taxon>Magnoliopsida</taxon>
        <taxon>Ranunculales</taxon>
        <taxon>Ranunculaceae</taxon>
        <taxon>Thalictroideae</taxon>
        <taxon>Aquilegia</taxon>
    </lineage>
</organism>
<dbReference type="Proteomes" id="UP000230069">
    <property type="component" value="Unassembled WGS sequence"/>
</dbReference>
<gene>
    <name evidence="1" type="ORF">AQUCO_02000074v1</name>
</gene>
<evidence type="ECO:0008006" key="3">
    <source>
        <dbReference type="Google" id="ProtNLM"/>
    </source>
</evidence>
<dbReference type="EMBL" id="KZ305037">
    <property type="protein sequence ID" value="PIA42363.1"/>
    <property type="molecule type" value="Genomic_DNA"/>
</dbReference>
<name>A0A2G5DFU3_AQUCA</name>
<proteinExistence type="predicted"/>
<keyword evidence="2" id="KW-1185">Reference proteome</keyword>
<dbReference type="AlphaFoldDB" id="A0A2G5DFU3"/>
<sequence length="315" mass="36351">MRTALGRCLCQLDLVLDYQSTPLHLPEALSLCPLFSLNMRLHGTVVSYIPTFNLLRNLGLSIVYFKPEVTHIFNSVNLRNVDLYRCIGVHNLTINSQYLQSFRFWECVGLDLQIHARNITRLRFCFLTRARNVIVTCDRVQDFMWRGAGMTADFRQVGRFGRVSFLPRLWALGSWEETSHTIGDFVRQITGISDLKISVVCLQALAELKICLPELRHVVVYSDNMEGVCYSVIRFLLIHPNLNSITLKVENRVHEFDPDVSYSPLIRNDENFGVPEEQLNLRSLHMQVNTGGPRQARLTAFVVQHCKNYRITYPY</sequence>
<dbReference type="InParanoid" id="A0A2G5DFU3"/>